<sequence length="613" mass="67254">MFQPRHSSTTARNKFNKVDLAPIGSEFTLSNPNHPSESHKAEPSVKPQQNAPLNLYSNISTSSNTLKLDKLPNLEQLRKSCIYDIDTLVFCLYGLELQRDGISQTLHASTPAAPGGTAGEKSPAKQPFRFVKVPEGKRPPHHPHKKDKQLVQFNFESALPSPSLLTAPSKLSTPPDIKPSQCTQPLPTPACATNGDGPLRGSEKAVRGPIPGLKPQTLPAQPDDEEKKDDEKEVSFLERVLGRDLEENEHISVPLSSIPPRAGVNELSWQYKDPSGGIQGPFTSRQMFEWWEKNFFPPKLLVRYSVNMPWTSYRVLYPEPVTPFLSPPNRYIVKASSTPEAPVDQRGAEALSIAKQMRVLLSSIEPTIESHNSPLGGVEPLASHRGGPSPDRQGSQVGWVAGKPKAEPLAEIMARQADEAGATCSAAQEPSLHLGHSRADGPGGVWGPHDKYATPRRTGSDPKCTWDAPRPNGMPLASWIREDRQNTPEVQTTAPVNGPVLELNRMLEEWQIKIDPCLLGILFSLKSEANILIFLKHAAKGSAERHAAFAAYLNKLRERYPAEWAQMMRETTLKSSKASFRSSGRARSSQPGLPSVARGEGVCAVQRADCNFI</sequence>
<feature type="region of interest" description="Disordered" evidence="1">
    <location>
        <begin position="24"/>
        <end position="51"/>
    </location>
</feature>
<reference evidence="3 4" key="1">
    <citation type="journal article" date="2012" name="Nucleic Acids Res.">
        <title>Sequencing of the smallest Apicomplexan genome from the human pathogen Babesia microti.</title>
        <authorList>
            <person name="Cornillot E."/>
            <person name="Hadj-Kaddour K."/>
            <person name="Dassouli A."/>
            <person name="Noel B."/>
            <person name="Ranwez V."/>
            <person name="Vacherie B."/>
            <person name="Augagneur Y."/>
            <person name="Bres V."/>
            <person name="Duclos A."/>
            <person name="Randazzo S."/>
            <person name="Carcy B."/>
            <person name="Debierre-Grockiego F."/>
            <person name="Delbecq S."/>
            <person name="Moubri-Menage K."/>
            <person name="Shams-Eldin H."/>
            <person name="Usmani-Brown S."/>
            <person name="Bringaud F."/>
            <person name="Wincker P."/>
            <person name="Vivares C.P."/>
            <person name="Schwarz R.T."/>
            <person name="Schetters T.P."/>
            <person name="Krause P.J."/>
            <person name="Gorenflot A."/>
            <person name="Berry V."/>
            <person name="Barbe V."/>
            <person name="Ben Mamoun C."/>
        </authorList>
    </citation>
    <scope>NUCLEOTIDE SEQUENCE [LARGE SCALE GENOMIC DNA]</scope>
    <source>
        <strain evidence="3 4">RI</strain>
    </source>
</reference>
<dbReference type="EMBL" id="LN871598">
    <property type="protein sequence ID" value="CTQ41022.1"/>
    <property type="molecule type" value="Genomic_DNA"/>
</dbReference>
<accession>A0A0K3ANC6</accession>
<evidence type="ECO:0000313" key="4">
    <source>
        <dbReference type="Proteomes" id="UP000002899"/>
    </source>
</evidence>
<reference evidence="3 4" key="2">
    <citation type="journal article" date="2013" name="PLoS ONE">
        <title>Whole genome mapping and re-organization of the nuclear and mitochondrial genomes of Babesia microti isolates.</title>
        <authorList>
            <person name="Cornillot E."/>
            <person name="Dassouli A."/>
            <person name="Garg A."/>
            <person name="Pachikara N."/>
            <person name="Randazzo S."/>
            <person name="Depoix D."/>
            <person name="Carcy B."/>
            <person name="Delbecq S."/>
            <person name="Frutos R."/>
            <person name="Silva J.C."/>
            <person name="Sutton R."/>
            <person name="Krause P.J."/>
            <person name="Mamoun C.B."/>
        </authorList>
    </citation>
    <scope>NUCLEOTIDE SEQUENCE [LARGE SCALE GENOMIC DNA]</scope>
    <source>
        <strain evidence="3 4">RI</strain>
    </source>
</reference>
<feature type="region of interest" description="Disordered" evidence="1">
    <location>
        <begin position="369"/>
        <end position="396"/>
    </location>
</feature>
<dbReference type="VEuPathDB" id="PiroplasmaDB:BMR1_03g02115"/>
<feature type="domain" description="GYF" evidence="2">
    <location>
        <begin position="266"/>
        <end position="317"/>
    </location>
</feature>
<feature type="region of interest" description="Disordered" evidence="1">
    <location>
        <begin position="575"/>
        <end position="597"/>
    </location>
</feature>
<feature type="region of interest" description="Disordered" evidence="1">
    <location>
        <begin position="164"/>
        <end position="232"/>
    </location>
</feature>
<dbReference type="InterPro" id="IPR035445">
    <property type="entry name" value="GYF-like_dom_sf"/>
</dbReference>
<evidence type="ECO:0000259" key="2">
    <source>
        <dbReference type="PROSITE" id="PS50829"/>
    </source>
</evidence>
<evidence type="ECO:0000256" key="1">
    <source>
        <dbReference type="SAM" id="MobiDB-lite"/>
    </source>
</evidence>
<dbReference type="Proteomes" id="UP000002899">
    <property type="component" value="Chromosome III"/>
</dbReference>
<organism evidence="3 4">
    <name type="scientific">Babesia microti (strain RI)</name>
    <dbReference type="NCBI Taxonomy" id="1133968"/>
    <lineage>
        <taxon>Eukaryota</taxon>
        <taxon>Sar</taxon>
        <taxon>Alveolata</taxon>
        <taxon>Apicomplexa</taxon>
        <taxon>Aconoidasida</taxon>
        <taxon>Piroplasmida</taxon>
        <taxon>Babesiidae</taxon>
        <taxon>Babesia</taxon>
    </lineage>
</organism>
<dbReference type="InterPro" id="IPR003169">
    <property type="entry name" value="GYF"/>
</dbReference>
<protein>
    <recommendedName>
        <fullName evidence="2">GYF domain-containing protein</fullName>
    </recommendedName>
</protein>
<dbReference type="RefSeq" id="XP_012649033.1">
    <property type="nucleotide sequence ID" value="XM_012793579.1"/>
</dbReference>
<dbReference type="Pfam" id="PF02213">
    <property type="entry name" value="GYF"/>
    <property type="match status" value="1"/>
</dbReference>
<dbReference type="KEGG" id="bmic:BMR1_03g02115"/>
<proteinExistence type="predicted"/>
<dbReference type="SUPFAM" id="SSF55277">
    <property type="entry name" value="GYF domain"/>
    <property type="match status" value="1"/>
</dbReference>
<dbReference type="OrthoDB" id="48509at2759"/>
<dbReference type="SMART" id="SM00444">
    <property type="entry name" value="GYF"/>
    <property type="match status" value="1"/>
</dbReference>
<dbReference type="GeneID" id="24425064"/>
<keyword evidence="4" id="KW-1185">Reference proteome</keyword>
<dbReference type="PROSITE" id="PS50829">
    <property type="entry name" value="GYF"/>
    <property type="match status" value="1"/>
</dbReference>
<name>A0A0K3ANC6_BABMR</name>
<dbReference type="AlphaFoldDB" id="A0A0K3ANC6"/>
<feature type="region of interest" description="Disordered" evidence="1">
    <location>
        <begin position="452"/>
        <end position="471"/>
    </location>
</feature>
<evidence type="ECO:0000313" key="3">
    <source>
        <dbReference type="EMBL" id="CTQ41022.1"/>
    </source>
</evidence>
<reference evidence="3 4" key="3">
    <citation type="journal article" date="2016" name="Sci. Rep.">
        <title>Genome-wide diversity and gene expression profiling of Babesia microti isolates identify polymorphic genes that mediate host-pathogen interactions.</title>
        <authorList>
            <person name="Silva J.C."/>
            <person name="Cornillot E."/>
            <person name="McCracken C."/>
            <person name="Usmani-Brown S."/>
            <person name="Dwivedi A."/>
            <person name="Ifeonu O.O."/>
            <person name="Crabtree J."/>
            <person name="Gotia H.T."/>
            <person name="Virji A.Z."/>
            <person name="Reynes C."/>
            <person name="Colinge J."/>
            <person name="Kumar V."/>
            <person name="Lawres L."/>
            <person name="Pazzi J.E."/>
            <person name="Pablo J.V."/>
            <person name="Hung C."/>
            <person name="Brancato J."/>
            <person name="Kumari P."/>
            <person name="Orvis J."/>
            <person name="Tretina K."/>
            <person name="Chibucos M."/>
            <person name="Ott S."/>
            <person name="Sadzewicz L."/>
            <person name="Sengamalay N."/>
            <person name="Shetty A.C."/>
            <person name="Su Q."/>
            <person name="Tallon L."/>
            <person name="Fraser C.M."/>
            <person name="Frutos R."/>
            <person name="Molina D.M."/>
            <person name="Krause P.J."/>
            <person name="Ben Mamoun C."/>
        </authorList>
    </citation>
    <scope>NUCLEOTIDE SEQUENCE [LARGE SCALE GENOMIC DNA]</scope>
    <source>
        <strain evidence="3 4">RI</strain>
    </source>
</reference>
<gene>
    <name evidence="3" type="ORF">BMR1_03g02115</name>
</gene>
<feature type="compositionally biased region" description="Low complexity" evidence="1">
    <location>
        <begin position="575"/>
        <end position="589"/>
    </location>
</feature>
<dbReference type="Gene3D" id="3.30.1490.40">
    <property type="match status" value="1"/>
</dbReference>